<evidence type="ECO:0000256" key="2">
    <source>
        <dbReference type="SAM" id="Phobius"/>
    </source>
</evidence>
<feature type="coiled-coil region" evidence="1">
    <location>
        <begin position="7"/>
        <end position="63"/>
    </location>
</feature>
<feature type="non-terminal residue" evidence="3">
    <location>
        <position position="1"/>
    </location>
</feature>
<reference evidence="3 4" key="1">
    <citation type="submission" date="2012-07" db="EMBL/GenBank/DDBJ databases">
        <title>Genome sequence of Brachyspira sp. 30446, isolated from a pig with mucohaemorrhagic colitis.</title>
        <authorList>
            <person name="Rubin J.E."/>
            <person name="Fernando C."/>
            <person name="Harding J.C.S."/>
            <person name="Hill J.E."/>
        </authorList>
    </citation>
    <scope>NUCLEOTIDE SEQUENCE [LARGE SCALE GENOMIC DNA]</scope>
    <source>
        <strain evidence="3 4">30446</strain>
    </source>
</reference>
<dbReference type="STRING" id="1289135.A966_06470"/>
<evidence type="ECO:0000256" key="1">
    <source>
        <dbReference type="SAM" id="Coils"/>
    </source>
</evidence>
<feature type="transmembrane region" description="Helical" evidence="2">
    <location>
        <begin position="413"/>
        <end position="431"/>
    </location>
</feature>
<keyword evidence="2" id="KW-0812">Transmembrane</keyword>
<keyword evidence="1" id="KW-0175">Coiled coil</keyword>
<evidence type="ECO:0000313" key="4">
    <source>
        <dbReference type="Proteomes" id="UP000011663"/>
    </source>
</evidence>
<keyword evidence="2" id="KW-1133">Transmembrane helix</keyword>
<feature type="coiled-coil region" evidence="1">
    <location>
        <begin position="112"/>
        <end position="161"/>
    </location>
</feature>
<feature type="coiled-coil region" evidence="1">
    <location>
        <begin position="217"/>
        <end position="352"/>
    </location>
</feature>
<protein>
    <submittedName>
        <fullName evidence="3">Uncharacterized protein</fullName>
    </submittedName>
</protein>
<evidence type="ECO:0000313" key="3">
    <source>
        <dbReference type="EMBL" id="EKV57090.1"/>
    </source>
</evidence>
<dbReference type="AlphaFoldDB" id="A0A2U4F7A5"/>
<accession>A0A2U4F7A5</accession>
<gene>
    <name evidence="3" type="ORF">A966_06470</name>
</gene>
<keyword evidence="2" id="KW-0472">Membrane</keyword>
<proteinExistence type="predicted"/>
<dbReference type="Proteomes" id="UP000011663">
    <property type="component" value="Unassembled WGS sequence"/>
</dbReference>
<organism evidence="3 4">
    <name type="scientific">Brachyspira hampsonii 30446</name>
    <dbReference type="NCBI Taxonomy" id="1289135"/>
    <lineage>
        <taxon>Bacteria</taxon>
        <taxon>Pseudomonadati</taxon>
        <taxon>Spirochaetota</taxon>
        <taxon>Spirochaetia</taxon>
        <taxon>Brachyspirales</taxon>
        <taxon>Brachyspiraceae</taxon>
        <taxon>Brachyspira</taxon>
    </lineage>
</organism>
<dbReference type="EMBL" id="ALNZ01000025">
    <property type="protein sequence ID" value="EKV57090.1"/>
    <property type="molecule type" value="Genomic_DNA"/>
</dbReference>
<name>A0A2U4F7A5_9SPIR</name>
<sequence length="434" mass="51271">NQLGIKTEDNKKEIDGLNTRVEEVREEQTKFLEEEKENLNNFKEELSNNVDEKIDEKIEKNNANYNSIMLEQNLKNFKEISGLKKVQKDLEDSILVNNSKYDELINQLGVKTEDNKKEIDSLNTRFEEAREEQTKFLEEEKENLNNLREELSNSIAETIDERIDKNNSNYNNIMLEQNLKNFKEISGLKKVQKDLEDSILVNNSKYDELINQLGVKTEDNKKEIDILTNKLEESREEQTKFLEEEKENLNNLKEELSNSVDEKIDEKIEKNNTNYNSIMLEQNLKNFKELSDLRKHYKELEEEINKLANKDIQYNPSDSNFEEFADIINKRLNNQEAKNDEFIKTVNDILNKNNIKYEELFDSVSRKSEVYNNNNNNSEYIRYVKNKEERCKDINADRVIKDNKTLDKKINDVTILSISIFAVIVVIFLAYQLL</sequence>
<comment type="caution">
    <text evidence="3">The sequence shown here is derived from an EMBL/GenBank/DDBJ whole genome shotgun (WGS) entry which is preliminary data.</text>
</comment>